<protein>
    <submittedName>
        <fullName evidence="1">Uncharacterized protein</fullName>
    </submittedName>
</protein>
<sequence>MKADSKTVEFGVARCPRCMVHAEYRFLDLGNGTVEYQVRCGACQHVHSELTHSDLIHAEASGTAA</sequence>
<name>A0ABT1LY88_9MYCO</name>
<keyword evidence="2" id="KW-1185">Reference proteome</keyword>
<gene>
    <name evidence="1" type="ORF">NM203_06665</name>
</gene>
<dbReference type="EMBL" id="JANDBD010000002">
    <property type="protein sequence ID" value="MCP9271863.1"/>
    <property type="molecule type" value="Genomic_DNA"/>
</dbReference>
<dbReference type="RefSeq" id="WP_255058955.1">
    <property type="nucleotide sequence ID" value="NZ_JANDBD010000002.1"/>
</dbReference>
<proteinExistence type="predicted"/>
<reference evidence="1 2" key="1">
    <citation type="submission" date="2022-06" db="EMBL/GenBank/DDBJ databases">
        <title>Mycolicibacterium sp. CAU 1645 isolated from seawater.</title>
        <authorList>
            <person name="Kim W."/>
        </authorList>
    </citation>
    <scope>NUCLEOTIDE SEQUENCE [LARGE SCALE GENOMIC DNA]</scope>
    <source>
        <strain evidence="1 2">CAU 1645</strain>
    </source>
</reference>
<accession>A0ABT1LY88</accession>
<dbReference type="Proteomes" id="UP001651690">
    <property type="component" value="Unassembled WGS sequence"/>
</dbReference>
<evidence type="ECO:0000313" key="1">
    <source>
        <dbReference type="EMBL" id="MCP9271863.1"/>
    </source>
</evidence>
<organism evidence="1 2">
    <name type="scientific">Mycolicibacterium arenosum</name>
    <dbReference type="NCBI Taxonomy" id="2952157"/>
    <lineage>
        <taxon>Bacteria</taxon>
        <taxon>Bacillati</taxon>
        <taxon>Actinomycetota</taxon>
        <taxon>Actinomycetes</taxon>
        <taxon>Mycobacteriales</taxon>
        <taxon>Mycobacteriaceae</taxon>
        <taxon>Mycolicibacterium</taxon>
    </lineage>
</organism>
<comment type="caution">
    <text evidence="1">The sequence shown here is derived from an EMBL/GenBank/DDBJ whole genome shotgun (WGS) entry which is preliminary data.</text>
</comment>
<evidence type="ECO:0000313" key="2">
    <source>
        <dbReference type="Proteomes" id="UP001651690"/>
    </source>
</evidence>